<evidence type="ECO:0000313" key="3">
    <source>
        <dbReference type="RefSeq" id="XP_010245614.1"/>
    </source>
</evidence>
<keyword evidence="1" id="KW-0812">Transmembrane</keyword>
<feature type="transmembrane region" description="Helical" evidence="1">
    <location>
        <begin position="182"/>
        <end position="203"/>
    </location>
</feature>
<keyword evidence="2" id="KW-1185">Reference proteome</keyword>
<protein>
    <submittedName>
        <fullName evidence="3 4">Uncharacterized protein LOC104589112 isoform X1</fullName>
    </submittedName>
</protein>
<dbReference type="RefSeq" id="XP_010245631.1">
    <property type="nucleotide sequence ID" value="XM_010247329.2"/>
</dbReference>
<dbReference type="Proteomes" id="UP000189703">
    <property type="component" value="Unplaced"/>
</dbReference>
<keyword evidence="1" id="KW-0472">Membrane</keyword>
<reference evidence="3 4" key="1">
    <citation type="submission" date="2025-04" db="UniProtKB">
        <authorList>
            <consortium name="RefSeq"/>
        </authorList>
    </citation>
    <scope>IDENTIFICATION</scope>
</reference>
<dbReference type="RefSeq" id="XP_010245622.1">
    <property type="nucleotide sequence ID" value="XM_010247320.2"/>
</dbReference>
<evidence type="ECO:0000313" key="4">
    <source>
        <dbReference type="RefSeq" id="XP_010245622.1"/>
    </source>
</evidence>
<name>A0A1U7ZDZ5_NELNU</name>
<dbReference type="KEGG" id="nnu:104589112"/>
<feature type="transmembrane region" description="Helical" evidence="1">
    <location>
        <begin position="24"/>
        <end position="45"/>
    </location>
</feature>
<dbReference type="eggNOG" id="ENOG502RZHT">
    <property type="taxonomic scope" value="Eukaryota"/>
</dbReference>
<dbReference type="PANTHER" id="PTHR35465">
    <property type="entry name" value="CAVEOLIN-1 PROTEIN"/>
    <property type="match status" value="1"/>
</dbReference>
<evidence type="ECO:0000313" key="2">
    <source>
        <dbReference type="Proteomes" id="UP000189703"/>
    </source>
</evidence>
<dbReference type="AlphaFoldDB" id="A0A1U7ZDZ5"/>
<sequence length="254" mass="28892">MVNTARQARTAEREHLRFATMVHVLAYTISFLLFLHGCSISCLCFSHKNIIDHKVLNVGEELYQEKLPLQMGSRLYQLKGLKPSMWYEVKISYPASIPASFSILLKRHDDVKGLNVKRRLLNTEKLIFKADSPDILSLQNGLHVLVIVEPAGVVAISHGLEREFIVFNIVCDELLVGIPHKAWWVGMLVFLCLGLALIIPYFLPSYLLENSQSSRTGIQIFLMYPYPCVFKTYCDIYPVPTLLIHCDTDILNLA</sequence>
<proteinExistence type="predicted"/>
<keyword evidence="1" id="KW-1133">Transmembrane helix</keyword>
<evidence type="ECO:0000256" key="1">
    <source>
        <dbReference type="SAM" id="Phobius"/>
    </source>
</evidence>
<dbReference type="PANTHER" id="PTHR35465:SF1">
    <property type="entry name" value="PHOSPHATIDYLINOSITOL-GLYCAN BIOSYNTHESIS CLASS X PROTEIN"/>
    <property type="match status" value="1"/>
</dbReference>
<dbReference type="GeneID" id="104589112"/>
<dbReference type="OMA" id="GIAYSCC"/>
<accession>A0A1U7ZDZ5</accession>
<dbReference type="RefSeq" id="XP_010245614.1">
    <property type="nucleotide sequence ID" value="XM_010247312.2"/>
</dbReference>
<organism evidence="2 5">
    <name type="scientific">Nelumbo nucifera</name>
    <name type="common">Sacred lotus</name>
    <dbReference type="NCBI Taxonomy" id="4432"/>
    <lineage>
        <taxon>Eukaryota</taxon>
        <taxon>Viridiplantae</taxon>
        <taxon>Streptophyta</taxon>
        <taxon>Embryophyta</taxon>
        <taxon>Tracheophyta</taxon>
        <taxon>Spermatophyta</taxon>
        <taxon>Magnoliopsida</taxon>
        <taxon>Proteales</taxon>
        <taxon>Nelumbonaceae</taxon>
        <taxon>Nelumbo</taxon>
    </lineage>
</organism>
<gene>
    <name evidence="3 4 5" type="primary">LOC104589112</name>
</gene>
<dbReference type="OrthoDB" id="3360032at2759"/>
<evidence type="ECO:0000313" key="5">
    <source>
        <dbReference type="RefSeq" id="XP_010245631.1"/>
    </source>
</evidence>